<feature type="transmembrane region" description="Helical" evidence="12">
    <location>
        <begin position="112"/>
        <end position="134"/>
    </location>
</feature>
<evidence type="ECO:0000256" key="2">
    <source>
        <dbReference type="ARBA" id="ARBA00022475"/>
    </source>
</evidence>
<keyword evidence="4" id="KW-0479">Metal-binding</keyword>
<comment type="pathway">
    <text evidence="11">Porphyrin-containing compound metabolism.</text>
</comment>
<dbReference type="InterPro" id="IPR050450">
    <property type="entry name" value="COX15/CtaA_HemeA_synthase"/>
</dbReference>
<organism evidence="13 14">
    <name type="scientific">Rhodococcus antarcticus</name>
    <dbReference type="NCBI Taxonomy" id="2987751"/>
    <lineage>
        <taxon>Bacteria</taxon>
        <taxon>Bacillati</taxon>
        <taxon>Actinomycetota</taxon>
        <taxon>Actinomycetes</taxon>
        <taxon>Mycobacteriales</taxon>
        <taxon>Nocardiaceae</taxon>
        <taxon>Rhodococcus</taxon>
    </lineage>
</organism>
<keyword evidence="8" id="KW-0350">Heme biosynthesis</keyword>
<dbReference type="RefSeq" id="WP_265384281.1">
    <property type="nucleotide sequence ID" value="NZ_CP110615.1"/>
</dbReference>
<evidence type="ECO:0000256" key="9">
    <source>
        <dbReference type="ARBA" id="ARBA00023136"/>
    </source>
</evidence>
<evidence type="ECO:0000256" key="12">
    <source>
        <dbReference type="SAM" id="Phobius"/>
    </source>
</evidence>
<keyword evidence="10" id="KW-1015">Disulfide bond</keyword>
<keyword evidence="14" id="KW-1185">Reference proteome</keyword>
<feature type="transmembrane region" description="Helical" evidence="12">
    <location>
        <begin position="280"/>
        <end position="301"/>
    </location>
</feature>
<evidence type="ECO:0000256" key="3">
    <source>
        <dbReference type="ARBA" id="ARBA00022692"/>
    </source>
</evidence>
<evidence type="ECO:0000256" key="8">
    <source>
        <dbReference type="ARBA" id="ARBA00023133"/>
    </source>
</evidence>
<keyword evidence="3 12" id="KW-0812">Transmembrane</keyword>
<keyword evidence="2" id="KW-1003">Cell membrane</keyword>
<dbReference type="Pfam" id="PF02628">
    <property type="entry name" value="COX15-CtaA"/>
    <property type="match status" value="1"/>
</dbReference>
<keyword evidence="7" id="KW-0408">Iron</keyword>
<proteinExistence type="predicted"/>
<accession>A0ABY6P3F3</accession>
<keyword evidence="6" id="KW-0560">Oxidoreductase</keyword>
<gene>
    <name evidence="13" type="ORF">RHODO2019_07130</name>
</gene>
<dbReference type="InterPro" id="IPR003780">
    <property type="entry name" value="COX15/CtaA_fam"/>
</dbReference>
<comment type="subcellular location">
    <subcellularLocation>
        <location evidence="1">Membrane</location>
        <topology evidence="1">Multi-pass membrane protein</topology>
    </subcellularLocation>
</comment>
<evidence type="ECO:0000256" key="7">
    <source>
        <dbReference type="ARBA" id="ARBA00023004"/>
    </source>
</evidence>
<sequence>MISRVLSPVLRRFPAPSVATQRRVTWIAALTQALIAVTGGVVRVTGSGLGCPTWPSCFAGSLVPVGGTEVPAWHQAIEFGNRLLTYVVVLAAIAAVLVVLRAGRRTELRRYAWALPLGTVVQAVLGGITVLTGLQWWTVAPHFLVSMVLVWLAVQLHVGIARPDDVDVVVAVPSPLRGLLVVATGVLALLLTAGTLVTAAGPHSGSTDVDRLTAVSIPALTQVHGDLLVAYVALLVGLLFSLRVVGAPAVLVRRTWVVVGVVLAQAVVGIVQYYTGVPEALVSLHVAGAAAVTAASAAVWAHTRQPLDASSSTTASTNRDSAAAR</sequence>
<evidence type="ECO:0000256" key="11">
    <source>
        <dbReference type="ARBA" id="ARBA00023444"/>
    </source>
</evidence>
<dbReference type="EMBL" id="CP110615">
    <property type="protein sequence ID" value="UZJ26177.1"/>
    <property type="molecule type" value="Genomic_DNA"/>
</dbReference>
<evidence type="ECO:0000313" key="14">
    <source>
        <dbReference type="Proteomes" id="UP001164965"/>
    </source>
</evidence>
<protein>
    <submittedName>
        <fullName evidence="13">COX15/CtaA family protein</fullName>
    </submittedName>
</protein>
<dbReference type="PANTHER" id="PTHR35457">
    <property type="entry name" value="HEME A SYNTHASE"/>
    <property type="match status" value="1"/>
</dbReference>
<evidence type="ECO:0000256" key="1">
    <source>
        <dbReference type="ARBA" id="ARBA00004141"/>
    </source>
</evidence>
<evidence type="ECO:0000313" key="13">
    <source>
        <dbReference type="EMBL" id="UZJ26177.1"/>
    </source>
</evidence>
<feature type="transmembrane region" description="Helical" evidence="12">
    <location>
        <begin position="83"/>
        <end position="100"/>
    </location>
</feature>
<evidence type="ECO:0000256" key="4">
    <source>
        <dbReference type="ARBA" id="ARBA00022723"/>
    </source>
</evidence>
<dbReference type="Proteomes" id="UP001164965">
    <property type="component" value="Chromosome"/>
</dbReference>
<feature type="transmembrane region" description="Helical" evidence="12">
    <location>
        <begin position="257"/>
        <end position="274"/>
    </location>
</feature>
<feature type="transmembrane region" description="Helical" evidence="12">
    <location>
        <begin position="140"/>
        <end position="158"/>
    </location>
</feature>
<evidence type="ECO:0000256" key="5">
    <source>
        <dbReference type="ARBA" id="ARBA00022989"/>
    </source>
</evidence>
<name>A0ABY6P3F3_9NOCA</name>
<evidence type="ECO:0000256" key="6">
    <source>
        <dbReference type="ARBA" id="ARBA00023002"/>
    </source>
</evidence>
<evidence type="ECO:0000256" key="10">
    <source>
        <dbReference type="ARBA" id="ARBA00023157"/>
    </source>
</evidence>
<feature type="transmembrane region" description="Helical" evidence="12">
    <location>
        <begin position="228"/>
        <end position="245"/>
    </location>
</feature>
<keyword evidence="9 12" id="KW-0472">Membrane</keyword>
<keyword evidence="5 12" id="KW-1133">Transmembrane helix</keyword>
<reference evidence="13" key="1">
    <citation type="submission" date="2022-10" db="EMBL/GenBank/DDBJ databases">
        <title>Rhodococcus sp.75.</title>
        <authorList>
            <person name="Sun M."/>
        </authorList>
    </citation>
    <scope>NUCLEOTIDE SEQUENCE</scope>
    <source>
        <strain evidence="13">75</strain>
    </source>
</reference>
<feature type="transmembrane region" description="Helical" evidence="12">
    <location>
        <begin position="179"/>
        <end position="201"/>
    </location>
</feature>
<dbReference type="PANTHER" id="PTHR35457:SF1">
    <property type="entry name" value="HEME A SYNTHASE"/>
    <property type="match status" value="1"/>
</dbReference>